<comment type="caution">
    <text evidence="2">The sequence shown here is derived from an EMBL/GenBank/DDBJ whole genome shotgun (WGS) entry which is preliminary data.</text>
</comment>
<evidence type="ECO:0000313" key="3">
    <source>
        <dbReference type="Proteomes" id="UP001153069"/>
    </source>
</evidence>
<evidence type="ECO:0000256" key="1">
    <source>
        <dbReference type="SAM" id="MobiDB-lite"/>
    </source>
</evidence>
<organism evidence="2 3">
    <name type="scientific">Seminavis robusta</name>
    <dbReference type="NCBI Taxonomy" id="568900"/>
    <lineage>
        <taxon>Eukaryota</taxon>
        <taxon>Sar</taxon>
        <taxon>Stramenopiles</taxon>
        <taxon>Ochrophyta</taxon>
        <taxon>Bacillariophyta</taxon>
        <taxon>Bacillariophyceae</taxon>
        <taxon>Bacillariophycidae</taxon>
        <taxon>Naviculales</taxon>
        <taxon>Naviculaceae</taxon>
        <taxon>Seminavis</taxon>
    </lineage>
</organism>
<name>A0A9N8EYF4_9STRA</name>
<dbReference type="Proteomes" id="UP001153069">
    <property type="component" value="Unassembled WGS sequence"/>
</dbReference>
<keyword evidence="3" id="KW-1185">Reference proteome</keyword>
<feature type="compositionally biased region" description="Polar residues" evidence="1">
    <location>
        <begin position="144"/>
        <end position="154"/>
    </location>
</feature>
<feature type="region of interest" description="Disordered" evidence="1">
    <location>
        <begin position="130"/>
        <end position="162"/>
    </location>
</feature>
<feature type="compositionally biased region" description="Low complexity" evidence="1">
    <location>
        <begin position="130"/>
        <end position="141"/>
    </location>
</feature>
<protein>
    <submittedName>
        <fullName evidence="2">Uncharacterized protein</fullName>
    </submittedName>
</protein>
<proteinExistence type="predicted"/>
<evidence type="ECO:0000313" key="2">
    <source>
        <dbReference type="EMBL" id="CAB9527974.1"/>
    </source>
</evidence>
<dbReference type="EMBL" id="CAICTM010002115">
    <property type="protein sequence ID" value="CAB9527974.1"/>
    <property type="molecule type" value="Genomic_DNA"/>
</dbReference>
<accession>A0A9N8EYF4</accession>
<dbReference type="AlphaFoldDB" id="A0A9N8EYF4"/>
<reference evidence="2" key="1">
    <citation type="submission" date="2020-06" db="EMBL/GenBank/DDBJ databases">
        <authorList>
            <consortium name="Plant Systems Biology data submission"/>
        </authorList>
    </citation>
    <scope>NUCLEOTIDE SEQUENCE</scope>
    <source>
        <strain evidence="2">D6</strain>
    </source>
</reference>
<dbReference type="OrthoDB" id="548474at2759"/>
<sequence length="162" mass="17429">MQFATRREEAGSLILPAPPKTRLSATENARKEVLECGGNAQLLEARLCQVTSSMRALLRSNSELEEALQTDPNDPDFLEAVAENRLTLRRQGHLAASLVRELQARGSNVDLEDDIEKIIIELNEEALASAAAPSSQTTTEEGNSHSVGNGQGETADSGGLYL</sequence>
<gene>
    <name evidence="2" type="ORF">SEMRO_2117_G315270.1</name>
</gene>